<evidence type="ECO:0000313" key="2">
    <source>
        <dbReference type="Proteomes" id="UP001652641"/>
    </source>
</evidence>
<sequence>MGDAGAGADSRGRGFDGRLGGRGPSCHRPSGLGATRAGAATSARGRDGPGSRRKGRGRPGPAPARALGSVGRDGGARRTHARGPQGGGAGGVGTSGVRAGVRAGARAGKMAAVAAGGLGGGGGGGPGGGGGGAGPGPEAGDFLARYRQVSSKLRKRFLRKPNMAEAGEQFAQLGRELRAQECLPYAAWCQLAVARCQQALFHGPGEALALTEAARLFLRQERDARQRLACPAAYGEPLQAAASALGAAVRLHLELGQPAAAAGLCLELAAALRDLGQPAAAAGHFQRAAQLHLPQLPLAALQALGDAASCQLLARDYSGALAVFTRMQRLAREHGSPPLRQPPPAPPPPAPPLPLAPPPAASSASAPSAPSAPSGSSASAPLGPGAAPALPAALLPAGAAPAPAPAALGAFSDVLVRCEVSRVLLLLLLQPPPAKLLPEHAHTLEKYSWEAFDGHGPDGGGQLPDELFLLLQSLVMATHEKDTEAVKSLQVDMWPLLSAEQNHLLHLVLQEAVSPSGQGV</sequence>
<dbReference type="PANTHER" id="PTHR16797">
    <property type="entry name" value="FACTOR VIII-ASSOCIATED GENE 1"/>
    <property type="match status" value="1"/>
</dbReference>
<feature type="compositionally biased region" description="Pro residues" evidence="1">
    <location>
        <begin position="339"/>
        <end position="360"/>
    </location>
</feature>
<feature type="compositionally biased region" description="Low complexity" evidence="1">
    <location>
        <begin position="361"/>
        <end position="382"/>
    </location>
</feature>
<dbReference type="Gene3D" id="1.25.40.10">
    <property type="entry name" value="Tetratricopeptide repeat domain"/>
    <property type="match status" value="1"/>
</dbReference>
<dbReference type="InterPro" id="IPR011990">
    <property type="entry name" value="TPR-like_helical_dom_sf"/>
</dbReference>
<name>A0ABM4ZAS1_VULVU</name>
<feature type="region of interest" description="Disordered" evidence="1">
    <location>
        <begin position="334"/>
        <end position="382"/>
    </location>
</feature>
<protein>
    <submittedName>
        <fullName evidence="3">40-kDa huntingtin-associated protein-like</fullName>
    </submittedName>
</protein>
<evidence type="ECO:0000256" key="1">
    <source>
        <dbReference type="SAM" id="MobiDB-lite"/>
    </source>
</evidence>
<dbReference type="InterPro" id="IPR039494">
    <property type="entry name" value="F8A"/>
</dbReference>
<dbReference type="Proteomes" id="UP001652641">
    <property type="component" value="Chromosome X"/>
</dbReference>
<proteinExistence type="predicted"/>
<organism evidence="2 3">
    <name type="scientific">Vulpes vulpes</name>
    <name type="common">Red fox</name>
    <dbReference type="NCBI Taxonomy" id="9627"/>
    <lineage>
        <taxon>Eukaryota</taxon>
        <taxon>Metazoa</taxon>
        <taxon>Chordata</taxon>
        <taxon>Craniata</taxon>
        <taxon>Vertebrata</taxon>
        <taxon>Euteleostomi</taxon>
        <taxon>Mammalia</taxon>
        <taxon>Eutheria</taxon>
        <taxon>Laurasiatheria</taxon>
        <taxon>Carnivora</taxon>
        <taxon>Caniformia</taxon>
        <taxon>Canidae</taxon>
        <taxon>Vulpes</taxon>
    </lineage>
</organism>
<gene>
    <name evidence="3" type="primary">LOC140596148</name>
</gene>
<dbReference type="SUPFAM" id="SSF48452">
    <property type="entry name" value="TPR-like"/>
    <property type="match status" value="1"/>
</dbReference>
<feature type="region of interest" description="Disordered" evidence="1">
    <location>
        <begin position="1"/>
        <end position="95"/>
    </location>
</feature>
<evidence type="ECO:0000313" key="3">
    <source>
        <dbReference type="RefSeq" id="XP_072599643.1"/>
    </source>
</evidence>
<reference evidence="3" key="1">
    <citation type="submission" date="2025-08" db="UniProtKB">
        <authorList>
            <consortium name="RefSeq"/>
        </authorList>
    </citation>
    <scope>IDENTIFICATION</scope>
    <source>
        <tissue evidence="3">Cell line</tissue>
    </source>
</reference>
<accession>A0ABM4ZAS1</accession>
<dbReference type="GeneID" id="140596148"/>
<dbReference type="PANTHER" id="PTHR16797:SF4">
    <property type="entry name" value="40-KDA HUNTINGTIN-ASSOCIATED PROTEIN"/>
    <property type="match status" value="1"/>
</dbReference>
<keyword evidence="2" id="KW-1185">Reference proteome</keyword>
<dbReference type="RefSeq" id="XP_072599643.1">
    <property type="nucleotide sequence ID" value="XM_072743542.1"/>
</dbReference>
<feature type="compositionally biased region" description="Gly residues" evidence="1">
    <location>
        <begin position="84"/>
        <end position="94"/>
    </location>
</feature>
<feature type="compositionally biased region" description="Low complexity" evidence="1">
    <location>
        <begin position="30"/>
        <end position="43"/>
    </location>
</feature>